<dbReference type="InterPro" id="IPR038883">
    <property type="entry name" value="AN11006-like"/>
</dbReference>
<accession>A0A3M7M967</accession>
<dbReference type="Proteomes" id="UP000265663">
    <property type="component" value="Unassembled WGS sequence"/>
</dbReference>
<keyword evidence="2" id="KW-1185">Reference proteome</keyword>
<proteinExistence type="predicted"/>
<protein>
    <submittedName>
        <fullName evidence="1">Cytochrome p450 3a10</fullName>
    </submittedName>
</protein>
<dbReference type="EMBL" id="KE747826">
    <property type="protein sequence ID" value="RMZ71043.1"/>
    <property type="molecule type" value="Genomic_DNA"/>
</dbReference>
<sequence>MAATKRSPFLDILPAELRLHIYTLLLVTPSPLKGPVARESTKYDLHTAILRTNKQIYAEARSIFFGRNTFYITSIPPPASADDGDDTEGSGAFEPPLQLKDLPLVRHLQVDVLYYPRCMRRIMDPRTGIWRPVSAGAERYITSLSYLLGAVESTLLTLKLCADTRRYLDEKAANRGNDSGNSKGATDRVAFQKMLTGFYMADADTLFRKTLAQLNVRDVTLRFDFSEIYFDFTVTRHVLCQQSFVKLAGQVLLMRCDIRTKAAMQDLGDMVEEMPKEGVVNLIPHTW</sequence>
<name>A0A3M7M967_9PLEO</name>
<evidence type="ECO:0000313" key="1">
    <source>
        <dbReference type="EMBL" id="RMZ71043.1"/>
    </source>
</evidence>
<reference evidence="1 2" key="1">
    <citation type="journal article" date="2014" name="PLoS ONE">
        <title>De novo Genome Assembly of the Fungal Plant Pathogen Pyrenophora semeniperda.</title>
        <authorList>
            <person name="Soliai M.M."/>
            <person name="Meyer S.E."/>
            <person name="Udall J.A."/>
            <person name="Elzinga D.E."/>
            <person name="Hermansen R.A."/>
            <person name="Bodily P.M."/>
            <person name="Hart A.A."/>
            <person name="Coleman C.E."/>
        </authorList>
    </citation>
    <scope>NUCLEOTIDE SEQUENCE [LARGE SCALE GENOMIC DNA]</scope>
    <source>
        <strain evidence="1 2">CCB06</strain>
        <tissue evidence="1">Mycelium</tissue>
    </source>
</reference>
<dbReference type="AlphaFoldDB" id="A0A3M7M967"/>
<gene>
    <name evidence="1" type="ORF">GMOD_00005539</name>
</gene>
<dbReference type="OrthoDB" id="62952at2759"/>
<dbReference type="PANTHER" id="PTHR42085:SF1">
    <property type="entry name" value="F-BOX DOMAIN-CONTAINING PROTEIN"/>
    <property type="match status" value="1"/>
</dbReference>
<dbReference type="PANTHER" id="PTHR42085">
    <property type="entry name" value="F-BOX DOMAIN-CONTAINING PROTEIN"/>
    <property type="match status" value="1"/>
</dbReference>
<organism evidence="1 2">
    <name type="scientific">Pyrenophora seminiperda CCB06</name>
    <dbReference type="NCBI Taxonomy" id="1302712"/>
    <lineage>
        <taxon>Eukaryota</taxon>
        <taxon>Fungi</taxon>
        <taxon>Dikarya</taxon>
        <taxon>Ascomycota</taxon>
        <taxon>Pezizomycotina</taxon>
        <taxon>Dothideomycetes</taxon>
        <taxon>Pleosporomycetidae</taxon>
        <taxon>Pleosporales</taxon>
        <taxon>Pleosporineae</taxon>
        <taxon>Pleosporaceae</taxon>
        <taxon>Pyrenophora</taxon>
    </lineage>
</organism>
<evidence type="ECO:0000313" key="2">
    <source>
        <dbReference type="Proteomes" id="UP000265663"/>
    </source>
</evidence>